<dbReference type="SUPFAM" id="SSF52833">
    <property type="entry name" value="Thioredoxin-like"/>
    <property type="match status" value="1"/>
</dbReference>
<name>A0AAD9HLJ4_9PEZI</name>
<gene>
    <name evidence="3" type="ORF">LX32DRAFT_692402</name>
</gene>
<dbReference type="InterPro" id="IPR036249">
    <property type="entry name" value="Thioredoxin-like_sf"/>
</dbReference>
<feature type="region of interest" description="Disordered" evidence="1">
    <location>
        <begin position="814"/>
        <end position="847"/>
    </location>
</feature>
<accession>A0AAD9HLJ4</accession>
<proteinExistence type="predicted"/>
<dbReference type="Gene3D" id="3.40.30.10">
    <property type="entry name" value="Glutaredoxin"/>
    <property type="match status" value="1"/>
</dbReference>
<feature type="domain" description="CPAF-like PDZ" evidence="2">
    <location>
        <begin position="282"/>
        <end position="401"/>
    </location>
</feature>
<dbReference type="Proteomes" id="UP001232148">
    <property type="component" value="Unassembled WGS sequence"/>
</dbReference>
<dbReference type="PANTHER" id="PTHR37049">
    <property type="entry name" value="PEPTIDASE S41 FAMILY PROTEIN"/>
    <property type="match status" value="1"/>
</dbReference>
<evidence type="ECO:0000313" key="4">
    <source>
        <dbReference type="Proteomes" id="UP001232148"/>
    </source>
</evidence>
<dbReference type="PANTHER" id="PTHR37049:SF4">
    <property type="entry name" value="RHODANESE DOMAIN-CONTAINING PROTEIN"/>
    <property type="match status" value="1"/>
</dbReference>
<sequence>MAPSDPVQKFESLLRQSDFIFAVYYRGHWCPFCMGYLRSFASLTESIVAAGGVPVIITAEDASHLDAVRNTTGYDGEAMSDPDHLLATELKKRGLLNVAITEKSGYPHGLAQPAVLVMRPDGSVLQQWAIVPSMMNLGGAKDRPLVEQIWENVQRQLEEIGKAYDVAVSDNTTDKLAVKPSLAFDCLRSVPVDIDRDVALVKYLRPWLKFQSTIGILPTSPEGYLYPGVDIFGGLANITQILKAGGYQSQLDFAVDLYRLINVKPRDGHLVFTPVIGTLFRFETPALFVSISEDGIASPKIYLHSDYKQSVEQGYIASEVVRFDSVPIVDHVQQRSIDNSQDQDPDAAYNSQLYSAALANVLETTRARQFLYTTLADESVVEFANATKATIANIAWVAANFSGIDSAEAVHKRFEVPGKETEAPVRQVRPGFAPALAGYPKALVIHKDRYQSGYLFDDSALKDTAVLAVNLFLSPNQTGSKATLPSDVLADLLDFSRVSAEFIETSRKRGKSRLIIDLQGNGGGLMWNAMSLYATLFPSSKAHMKMRVRAHPLLNWVGTMLGKMGADVKTMPYPVGSSGFLDKDLKNFPDWSSFYGPEKIGEDEYTNIIQPEEVSYAANGLPGIFAIPEPWFKPEDTIIVTDGHCASACVYIVGVMTRELGVQVVAMGGRPINAPMQAVGGTKGGPVIALGGYQKLWPALGPVAPPEGIDATPFAEADPPLAGTPTDGWTVNSANVYPDDNPGTPVQFRYEAANCKLFYTWDTLTNMTSLWSAVADVKWNGARCVGGSTTDDDGTMGTSTPGYSEKVLPGFAWAAGPGDVAEGPRPGGSNNDSAGTGDEDKNAAGSPRASWGAMSIAVIATTALVSAM</sequence>
<keyword evidence="4" id="KW-1185">Reference proteome</keyword>
<dbReference type="Pfam" id="PF23658">
    <property type="entry name" value="PDZ_CPAF_rel"/>
    <property type="match status" value="1"/>
</dbReference>
<dbReference type="InterPro" id="IPR052766">
    <property type="entry name" value="S41A_metabolite_peptidase"/>
</dbReference>
<dbReference type="InterPro" id="IPR029045">
    <property type="entry name" value="ClpP/crotonase-like_dom_sf"/>
</dbReference>
<dbReference type="InterPro" id="IPR056186">
    <property type="entry name" value="PDZ_CPAF-rel"/>
</dbReference>
<organism evidence="3 4">
    <name type="scientific">Colletotrichum zoysiae</name>
    <dbReference type="NCBI Taxonomy" id="1216348"/>
    <lineage>
        <taxon>Eukaryota</taxon>
        <taxon>Fungi</taxon>
        <taxon>Dikarya</taxon>
        <taxon>Ascomycota</taxon>
        <taxon>Pezizomycotina</taxon>
        <taxon>Sordariomycetes</taxon>
        <taxon>Hypocreomycetidae</taxon>
        <taxon>Glomerellales</taxon>
        <taxon>Glomerellaceae</taxon>
        <taxon>Colletotrichum</taxon>
        <taxon>Colletotrichum graminicola species complex</taxon>
    </lineage>
</organism>
<protein>
    <recommendedName>
        <fullName evidence="2">CPAF-like PDZ domain-containing protein</fullName>
    </recommendedName>
</protein>
<dbReference type="EMBL" id="MU842850">
    <property type="protein sequence ID" value="KAK2030512.1"/>
    <property type="molecule type" value="Genomic_DNA"/>
</dbReference>
<dbReference type="Gene3D" id="3.90.226.10">
    <property type="entry name" value="2-enoyl-CoA Hydratase, Chain A, domain 1"/>
    <property type="match status" value="1"/>
</dbReference>
<evidence type="ECO:0000259" key="2">
    <source>
        <dbReference type="Pfam" id="PF23658"/>
    </source>
</evidence>
<dbReference type="SUPFAM" id="SSF52096">
    <property type="entry name" value="ClpP/crotonase"/>
    <property type="match status" value="1"/>
</dbReference>
<evidence type="ECO:0000256" key="1">
    <source>
        <dbReference type="SAM" id="MobiDB-lite"/>
    </source>
</evidence>
<dbReference type="AlphaFoldDB" id="A0AAD9HLJ4"/>
<comment type="caution">
    <text evidence="3">The sequence shown here is derived from an EMBL/GenBank/DDBJ whole genome shotgun (WGS) entry which is preliminary data.</text>
</comment>
<reference evidence="3" key="1">
    <citation type="submission" date="2021-06" db="EMBL/GenBank/DDBJ databases">
        <title>Comparative genomics, transcriptomics and evolutionary studies reveal genomic signatures of adaptation to plant cell wall in hemibiotrophic fungi.</title>
        <authorList>
            <consortium name="DOE Joint Genome Institute"/>
            <person name="Baroncelli R."/>
            <person name="Diaz J.F."/>
            <person name="Benocci T."/>
            <person name="Peng M."/>
            <person name="Battaglia E."/>
            <person name="Haridas S."/>
            <person name="Andreopoulos W."/>
            <person name="Labutti K."/>
            <person name="Pangilinan J."/>
            <person name="Floch G.L."/>
            <person name="Makela M.R."/>
            <person name="Henrissat B."/>
            <person name="Grigoriev I.V."/>
            <person name="Crouch J.A."/>
            <person name="De Vries R.P."/>
            <person name="Sukno S.A."/>
            <person name="Thon M.R."/>
        </authorList>
    </citation>
    <scope>NUCLEOTIDE SEQUENCE</scope>
    <source>
        <strain evidence="3">MAFF235873</strain>
    </source>
</reference>
<evidence type="ECO:0000313" key="3">
    <source>
        <dbReference type="EMBL" id="KAK2030512.1"/>
    </source>
</evidence>